<dbReference type="Proteomes" id="UP001317963">
    <property type="component" value="Chromosome"/>
</dbReference>
<dbReference type="InterPro" id="IPR054790">
    <property type="entry name" value="MurU"/>
</dbReference>
<keyword evidence="2" id="KW-0548">Nucleotidyltransferase</keyword>
<gene>
    <name evidence="4" type="ORF">E0F26_04020</name>
</gene>
<proteinExistence type="predicted"/>
<dbReference type="InterPro" id="IPR005835">
    <property type="entry name" value="NTP_transferase_dom"/>
</dbReference>
<evidence type="ECO:0000313" key="5">
    <source>
        <dbReference type="Proteomes" id="UP001317963"/>
    </source>
</evidence>
<dbReference type="RefSeq" id="WP_320416198.1">
    <property type="nucleotide sequence ID" value="NZ_CP036501.1"/>
</dbReference>
<organism evidence="4 5">
    <name type="scientific">Candidatus Paraluminiphilus aquimaris</name>
    <dbReference type="NCBI Taxonomy" id="2518994"/>
    <lineage>
        <taxon>Bacteria</taxon>
        <taxon>Pseudomonadati</taxon>
        <taxon>Pseudomonadota</taxon>
        <taxon>Gammaproteobacteria</taxon>
        <taxon>Cellvibrionales</taxon>
        <taxon>Halieaceae</taxon>
        <taxon>Candidatus Paraluminiphilus</taxon>
    </lineage>
</organism>
<dbReference type="EMBL" id="CP036501">
    <property type="protein sequence ID" value="UZP73960.1"/>
    <property type="molecule type" value="Genomic_DNA"/>
</dbReference>
<keyword evidence="1" id="KW-0808">Transferase</keyword>
<dbReference type="InterPro" id="IPR050065">
    <property type="entry name" value="GlmU-like"/>
</dbReference>
<dbReference type="PANTHER" id="PTHR43584">
    <property type="entry name" value="NUCLEOTIDYL TRANSFERASE"/>
    <property type="match status" value="1"/>
</dbReference>
<sequence length="218" mass="23789">MILAAGEGRRMRPLTDSRPKPLIEVDGKPLLAFHFERLVAAGFTDIVVNASYFSEQIEAFCGDGSRWGCHVKVVVEPKPLETAGGILNALPLLGDEPFAVVNGDVFTHYPFEQLRRHDLNNDLAHLVMIPNPTHHPEGDFQLLETRIVDAKPSRTTFSGLSVMSPSLFTGLAPGKLALRPVLDQAISSQRVSGELFSGLWSDVGTPDRLRNLEIALAG</sequence>
<dbReference type="PANTHER" id="PTHR43584:SF8">
    <property type="entry name" value="N-ACETYLMURAMATE ALPHA-1-PHOSPHATE URIDYLYLTRANSFERASE"/>
    <property type="match status" value="1"/>
</dbReference>
<dbReference type="SUPFAM" id="SSF53448">
    <property type="entry name" value="Nucleotide-diphospho-sugar transferases"/>
    <property type="match status" value="1"/>
</dbReference>
<evidence type="ECO:0000313" key="4">
    <source>
        <dbReference type="EMBL" id="UZP73960.1"/>
    </source>
</evidence>
<accession>A0ABY6Q4Y5</accession>
<keyword evidence="5" id="KW-1185">Reference proteome</keyword>
<evidence type="ECO:0000259" key="3">
    <source>
        <dbReference type="Pfam" id="PF00483"/>
    </source>
</evidence>
<dbReference type="InterPro" id="IPR029044">
    <property type="entry name" value="Nucleotide-diphossugar_trans"/>
</dbReference>
<evidence type="ECO:0000256" key="1">
    <source>
        <dbReference type="ARBA" id="ARBA00022679"/>
    </source>
</evidence>
<dbReference type="Pfam" id="PF00483">
    <property type="entry name" value="NTP_transferase"/>
    <property type="match status" value="1"/>
</dbReference>
<protein>
    <submittedName>
        <fullName evidence="4">Nucleotidyltransferase family protein</fullName>
    </submittedName>
</protein>
<reference evidence="4 5" key="1">
    <citation type="submission" date="2019-02" db="EMBL/GenBank/DDBJ databases">
        <title>Halieaceae_genomes.</title>
        <authorList>
            <person name="Li S.-H."/>
        </authorList>
    </citation>
    <scope>NUCLEOTIDE SEQUENCE [LARGE SCALE GENOMIC DNA]</scope>
    <source>
        <strain evidence="4 5">JH123</strain>
    </source>
</reference>
<dbReference type="CDD" id="cd06422">
    <property type="entry name" value="NTP_transferase_like_1"/>
    <property type="match status" value="1"/>
</dbReference>
<name>A0ABY6Q4Y5_9GAMM</name>
<evidence type="ECO:0000256" key="2">
    <source>
        <dbReference type="ARBA" id="ARBA00022695"/>
    </source>
</evidence>
<dbReference type="Gene3D" id="3.90.550.10">
    <property type="entry name" value="Spore Coat Polysaccharide Biosynthesis Protein SpsA, Chain A"/>
    <property type="match status" value="1"/>
</dbReference>
<dbReference type="NCBIfam" id="NF045761">
    <property type="entry name" value="NAMPUrTaseMurU"/>
    <property type="match status" value="1"/>
</dbReference>
<feature type="domain" description="Nucleotidyl transferase" evidence="3">
    <location>
        <begin position="1"/>
        <end position="135"/>
    </location>
</feature>